<accession>X1VX64</accession>
<dbReference type="EMBL" id="BARW01037215">
    <property type="protein sequence ID" value="GAJ23431.1"/>
    <property type="molecule type" value="Genomic_DNA"/>
</dbReference>
<dbReference type="AlphaFoldDB" id="X1VX64"/>
<gene>
    <name evidence="1" type="ORF">S12H4_57515</name>
</gene>
<dbReference type="NCBIfam" id="TIGR01409">
    <property type="entry name" value="TAT_signal_seq"/>
    <property type="match status" value="1"/>
</dbReference>
<dbReference type="PROSITE" id="PS51318">
    <property type="entry name" value="TAT"/>
    <property type="match status" value="1"/>
</dbReference>
<name>X1VX64_9ZZZZ</name>
<dbReference type="PROSITE" id="PS51257">
    <property type="entry name" value="PROKAR_LIPOPROTEIN"/>
    <property type="match status" value="1"/>
</dbReference>
<dbReference type="InterPro" id="IPR019546">
    <property type="entry name" value="TAT_signal_bac_arc"/>
</dbReference>
<organism evidence="1">
    <name type="scientific">marine sediment metagenome</name>
    <dbReference type="NCBI Taxonomy" id="412755"/>
    <lineage>
        <taxon>unclassified sequences</taxon>
        <taxon>metagenomes</taxon>
        <taxon>ecological metagenomes</taxon>
    </lineage>
</organism>
<protein>
    <submittedName>
        <fullName evidence="1">Uncharacterized protein</fullName>
    </submittedName>
</protein>
<comment type="caution">
    <text evidence="1">The sequence shown here is derived from an EMBL/GenBank/DDBJ whole genome shotgun (WGS) entry which is preliminary data.</text>
</comment>
<sequence>MVPSITRRQFLKTYTAGSLSLASLGCSALTPALSPAASDHPRVGDYHIYFGDLHNHNEVGYAQ</sequence>
<proteinExistence type="predicted"/>
<feature type="non-terminal residue" evidence="1">
    <location>
        <position position="63"/>
    </location>
</feature>
<dbReference type="InterPro" id="IPR006311">
    <property type="entry name" value="TAT_signal"/>
</dbReference>
<evidence type="ECO:0000313" key="1">
    <source>
        <dbReference type="EMBL" id="GAJ23431.1"/>
    </source>
</evidence>
<reference evidence="1" key="1">
    <citation type="journal article" date="2014" name="Front. Microbiol.">
        <title>High frequency of phylogenetically diverse reductive dehalogenase-homologous genes in deep subseafloor sedimentary metagenomes.</title>
        <authorList>
            <person name="Kawai M."/>
            <person name="Futagami T."/>
            <person name="Toyoda A."/>
            <person name="Takaki Y."/>
            <person name="Nishi S."/>
            <person name="Hori S."/>
            <person name="Arai W."/>
            <person name="Tsubouchi T."/>
            <person name="Morono Y."/>
            <person name="Uchiyama I."/>
            <person name="Ito T."/>
            <person name="Fujiyama A."/>
            <person name="Inagaki F."/>
            <person name="Takami H."/>
        </authorList>
    </citation>
    <scope>NUCLEOTIDE SEQUENCE</scope>
    <source>
        <strain evidence="1">Expedition CK06-06</strain>
    </source>
</reference>